<dbReference type="EMBL" id="JBHSXN010000001">
    <property type="protein sequence ID" value="MFC6951544.1"/>
    <property type="molecule type" value="Genomic_DNA"/>
</dbReference>
<accession>A0ABD5V819</accession>
<gene>
    <name evidence="3" type="ORF">ACFQGB_01590</name>
</gene>
<organism evidence="3 4">
    <name type="scientific">Halorubellus litoreus</name>
    <dbReference type="NCBI Taxonomy" id="755308"/>
    <lineage>
        <taxon>Archaea</taxon>
        <taxon>Methanobacteriati</taxon>
        <taxon>Methanobacteriota</taxon>
        <taxon>Stenosarchaea group</taxon>
        <taxon>Halobacteria</taxon>
        <taxon>Halobacteriales</taxon>
        <taxon>Halorubellaceae</taxon>
        <taxon>Halorubellus</taxon>
    </lineage>
</organism>
<dbReference type="InterPro" id="IPR008136">
    <property type="entry name" value="CinA_C"/>
</dbReference>
<keyword evidence="4" id="KW-1185">Reference proteome</keyword>
<sequence>MNEDDDGGTASAEYPRSQRVGTALRERDATVAVAESCTGGLVGARVTAVPGASDYFEQGVVAYAYGAKEQRLGVSREALDEHGAVSAPVAREMAQGVRDTADATWGVATTGVAGPSGGTPETPVGTVYVGVAYAAPWGSGESFATADRYQFDGDRTTVRERTVDAALDALLDAVTATED</sequence>
<evidence type="ECO:0000259" key="2">
    <source>
        <dbReference type="Pfam" id="PF02464"/>
    </source>
</evidence>
<dbReference type="InterPro" id="IPR036653">
    <property type="entry name" value="CinA-like_C"/>
</dbReference>
<dbReference type="AlphaFoldDB" id="A0ABD5V819"/>
<dbReference type="Proteomes" id="UP001596395">
    <property type="component" value="Unassembled WGS sequence"/>
</dbReference>
<feature type="region of interest" description="Disordered" evidence="1">
    <location>
        <begin position="1"/>
        <end position="23"/>
    </location>
</feature>
<proteinExistence type="predicted"/>
<dbReference type="SUPFAM" id="SSF142433">
    <property type="entry name" value="CinA-like"/>
    <property type="match status" value="1"/>
</dbReference>
<comment type="caution">
    <text evidence="3">The sequence shown here is derived from an EMBL/GenBank/DDBJ whole genome shotgun (WGS) entry which is preliminary data.</text>
</comment>
<name>A0ABD5V819_9EURY</name>
<evidence type="ECO:0000313" key="4">
    <source>
        <dbReference type="Proteomes" id="UP001596395"/>
    </source>
</evidence>
<dbReference type="Gene3D" id="3.90.950.20">
    <property type="entry name" value="CinA-like"/>
    <property type="match status" value="1"/>
</dbReference>
<evidence type="ECO:0000256" key="1">
    <source>
        <dbReference type="SAM" id="MobiDB-lite"/>
    </source>
</evidence>
<evidence type="ECO:0000313" key="3">
    <source>
        <dbReference type="EMBL" id="MFC6951544.1"/>
    </source>
</evidence>
<feature type="domain" description="CinA C-terminal" evidence="2">
    <location>
        <begin position="17"/>
        <end position="172"/>
    </location>
</feature>
<protein>
    <submittedName>
        <fullName evidence="3">CinA family protein</fullName>
    </submittedName>
</protein>
<dbReference type="NCBIfam" id="TIGR00199">
    <property type="entry name" value="PncC_domain"/>
    <property type="match status" value="1"/>
</dbReference>
<dbReference type="RefSeq" id="WP_336348573.1">
    <property type="nucleotide sequence ID" value="NZ_JAZAQL010000001.1"/>
</dbReference>
<dbReference type="Pfam" id="PF02464">
    <property type="entry name" value="CinA"/>
    <property type="match status" value="1"/>
</dbReference>
<reference evidence="3 4" key="1">
    <citation type="journal article" date="2019" name="Int. J. Syst. Evol. Microbiol.">
        <title>The Global Catalogue of Microorganisms (GCM) 10K type strain sequencing project: providing services to taxonomists for standard genome sequencing and annotation.</title>
        <authorList>
            <consortium name="The Broad Institute Genomics Platform"/>
            <consortium name="The Broad Institute Genome Sequencing Center for Infectious Disease"/>
            <person name="Wu L."/>
            <person name="Ma J."/>
        </authorList>
    </citation>
    <scope>NUCLEOTIDE SEQUENCE [LARGE SCALE GENOMIC DNA]</scope>
    <source>
        <strain evidence="3 4">GX26</strain>
    </source>
</reference>